<proteinExistence type="predicted"/>
<name>A0A650CTW0_ACIAM</name>
<evidence type="ECO:0000313" key="1">
    <source>
        <dbReference type="EMBL" id="MQL56180.1"/>
    </source>
</evidence>
<protein>
    <recommendedName>
        <fullName evidence="5">Thermopsin</fullName>
    </recommendedName>
</protein>
<evidence type="ECO:0008006" key="5">
    <source>
        <dbReference type="Google" id="ProtNLM"/>
    </source>
</evidence>
<accession>A0A650CTW0</accession>
<reference evidence="2 3" key="2">
    <citation type="submission" date="2019-10" db="EMBL/GenBank/DDBJ databases">
        <title>Genome Sequences from Six Type Strain Members of the Archaeal Family Sulfolobaceae: Acidianus ambivalens, Acidianus infernus, Metallosphaera prunae, Stygiolobus azoricus, Sulfolobus metallicus, and Sulfurisphaera ohwakuensis.</title>
        <authorList>
            <person name="Counts J.A."/>
            <person name="Kelly R.M."/>
        </authorList>
    </citation>
    <scope>NUCLEOTIDE SEQUENCE [LARGE SCALE GENOMIC DNA]</scope>
    <source>
        <strain evidence="2 3">LEI 10</strain>
    </source>
</reference>
<evidence type="ECO:0000313" key="2">
    <source>
        <dbReference type="EMBL" id="QGR21280.1"/>
    </source>
</evidence>
<dbReference type="GeneID" id="42778907"/>
<evidence type="ECO:0000313" key="3">
    <source>
        <dbReference type="Proteomes" id="UP000426328"/>
    </source>
</evidence>
<dbReference type="InterPro" id="IPR007981">
    <property type="entry name" value="Peptidase_A5"/>
</dbReference>
<gene>
    <name evidence="2" type="ORF">D1866_04175</name>
    <name evidence="1" type="ORF">GFB69_10655</name>
</gene>
<dbReference type="KEGG" id="aamb:D1866_04175"/>
<dbReference type="Pfam" id="PF05317">
    <property type="entry name" value="Thermopsin"/>
    <property type="match status" value="1"/>
</dbReference>
<dbReference type="Proteomes" id="UP000426328">
    <property type="component" value="Chromosome"/>
</dbReference>
<sequence length="360" mass="39539">MHLKLLKAVLIFSLLFLTQINGYSPLKVTHVFSSHIFPPKENPKLSNVKAQEVNVYSSYSSEPAPMGIADYGVCPNGAYIVHKTQVLAKACINNLCVQTSSYTNCISAQLNVVLTYNYQGHQYSIWLQDVALIMLFNDTIKFIDNVWNMTSPKAGVGGIQGNGVICSSGGVTFYYYCANGYPGSPTTFSYPLHFCVLIKVGVNSLDEPVAYFCYNDGYGWVRYDKVTFLFPGSNNVSITINGCQYTGSGNFYDIEFVIGGPGGGSSATFNSGCVYLYLYYWNGQSFQEVKNAYNFGSDTAETSCNVIDCAYSQNGQYAAKLTPGSGSLGMLWSSNQVSASNIEIMHYYSTLTISEWSYKA</sequence>
<keyword evidence="3" id="KW-1185">Reference proteome</keyword>
<dbReference type="RefSeq" id="WP_152942634.1">
    <property type="nucleotide sequence ID" value="NZ_CP045482.1"/>
</dbReference>
<reference evidence="1 4" key="1">
    <citation type="submission" date="2019-10" db="EMBL/GenBank/DDBJ databases">
        <title>Comparative genomics of sulfur disproportionating microorganisms.</title>
        <authorList>
            <person name="Ward L.M."/>
            <person name="Bertran E."/>
            <person name="Johnston D."/>
        </authorList>
    </citation>
    <scope>NUCLEOTIDE SEQUENCE [LARGE SCALE GENOMIC DNA]</scope>
    <source>
        <strain evidence="1 4">DSM 3772</strain>
    </source>
</reference>
<evidence type="ECO:0000313" key="4">
    <source>
        <dbReference type="Proteomes" id="UP000474054"/>
    </source>
</evidence>
<dbReference type="AlphaFoldDB" id="A0A650CTW0"/>
<dbReference type="EMBL" id="WHYS01000002">
    <property type="protein sequence ID" value="MQL56180.1"/>
    <property type="molecule type" value="Genomic_DNA"/>
</dbReference>
<dbReference type="Proteomes" id="UP000474054">
    <property type="component" value="Unassembled WGS sequence"/>
</dbReference>
<dbReference type="EMBL" id="CP045482">
    <property type="protein sequence ID" value="QGR21280.1"/>
    <property type="molecule type" value="Genomic_DNA"/>
</dbReference>
<organism evidence="2 3">
    <name type="scientific">Acidianus ambivalens</name>
    <name type="common">Desulfurolobus ambivalens</name>
    <dbReference type="NCBI Taxonomy" id="2283"/>
    <lineage>
        <taxon>Archaea</taxon>
        <taxon>Thermoproteota</taxon>
        <taxon>Thermoprotei</taxon>
        <taxon>Sulfolobales</taxon>
        <taxon>Sulfolobaceae</taxon>
        <taxon>Acidianus</taxon>
    </lineage>
</organism>